<dbReference type="EMBL" id="CACRXK020043847">
    <property type="protein sequence ID" value="CAB4045961.1"/>
    <property type="molecule type" value="Genomic_DNA"/>
</dbReference>
<accession>A0A7D9MGI1</accession>
<gene>
    <name evidence="1" type="ORF">PACLA_8A063831</name>
</gene>
<protein>
    <submittedName>
        <fullName evidence="1">Uncharacterized protein</fullName>
    </submittedName>
</protein>
<reference evidence="1" key="1">
    <citation type="submission" date="2020-04" db="EMBL/GenBank/DDBJ databases">
        <authorList>
            <person name="Alioto T."/>
            <person name="Alioto T."/>
            <person name="Gomez Garrido J."/>
        </authorList>
    </citation>
    <scope>NUCLEOTIDE SEQUENCE</scope>
    <source>
        <strain evidence="1">A484AB</strain>
    </source>
</reference>
<comment type="caution">
    <text evidence="1">The sequence shown here is derived from an EMBL/GenBank/DDBJ whole genome shotgun (WGS) entry which is preliminary data.</text>
</comment>
<name>A0A7D9MGI1_PARCT</name>
<sequence>MADESVRESIDFEKHYTLNVGSANVEEFSRSLIITNKGSFKWSGEFEALQTLFDDILKSQTSWSKPGGSCRKLEVADQLIVRWYSDSHSLTLNGSKDEKIKTCLRELAKEAIDHDMNTSDSSFENQEDSPYQIKFDGEDKSLESQADVSAKITADDLTMILEKIEKIEQKLKRKIDDISLEVCKFRDADSFALTLSREHISFIKDENVQLKAENVYLKQELENATLVMSDLNEH</sequence>
<feature type="non-terminal residue" evidence="1">
    <location>
        <position position="234"/>
    </location>
</feature>
<evidence type="ECO:0000313" key="1">
    <source>
        <dbReference type="EMBL" id="CAB4045961.1"/>
    </source>
</evidence>
<dbReference type="AlphaFoldDB" id="A0A7D9MGI1"/>
<dbReference type="Proteomes" id="UP001152795">
    <property type="component" value="Unassembled WGS sequence"/>
</dbReference>
<organism evidence="1 2">
    <name type="scientific">Paramuricea clavata</name>
    <name type="common">Red gorgonian</name>
    <name type="synonym">Violescent sea-whip</name>
    <dbReference type="NCBI Taxonomy" id="317549"/>
    <lineage>
        <taxon>Eukaryota</taxon>
        <taxon>Metazoa</taxon>
        <taxon>Cnidaria</taxon>
        <taxon>Anthozoa</taxon>
        <taxon>Octocorallia</taxon>
        <taxon>Malacalcyonacea</taxon>
        <taxon>Plexauridae</taxon>
        <taxon>Paramuricea</taxon>
    </lineage>
</organism>
<proteinExistence type="predicted"/>
<keyword evidence="2" id="KW-1185">Reference proteome</keyword>
<evidence type="ECO:0000313" key="2">
    <source>
        <dbReference type="Proteomes" id="UP001152795"/>
    </source>
</evidence>